<keyword evidence="2" id="KW-1185">Reference proteome</keyword>
<proteinExistence type="predicted"/>
<sequence length="144" mass="16033">MAELTISVVRVAWIFKKRLEDRGGSGAKNQIGLPLVLHHANVQKDEVVRSKDSLKPFVLGHSDPSSVDLFRAEFEVFLAEGERLGVGVVVKHSRDDVAANGVLQIVNLKVQAVVKRERESSEHERKVDPIFMANETARTQLNPE</sequence>
<organism evidence="1 2">
    <name type="scientific">Fusarium venenatum</name>
    <dbReference type="NCBI Taxonomy" id="56646"/>
    <lineage>
        <taxon>Eukaryota</taxon>
        <taxon>Fungi</taxon>
        <taxon>Dikarya</taxon>
        <taxon>Ascomycota</taxon>
        <taxon>Pezizomycotina</taxon>
        <taxon>Sordariomycetes</taxon>
        <taxon>Hypocreomycetidae</taxon>
        <taxon>Hypocreales</taxon>
        <taxon>Nectriaceae</taxon>
        <taxon>Fusarium</taxon>
    </lineage>
</organism>
<dbReference type="EMBL" id="LN649230">
    <property type="protein sequence ID" value="CEI62688.1"/>
    <property type="molecule type" value="Genomic_DNA"/>
</dbReference>
<dbReference type="Proteomes" id="UP000245910">
    <property type="component" value="Chromosome II"/>
</dbReference>
<name>A0A2L2SZT8_9HYPO</name>
<evidence type="ECO:0000313" key="1">
    <source>
        <dbReference type="EMBL" id="CEI62688.1"/>
    </source>
</evidence>
<reference evidence="2" key="1">
    <citation type="submission" date="2014-10" db="EMBL/GenBank/DDBJ databases">
        <authorList>
            <person name="King R."/>
        </authorList>
    </citation>
    <scope>NUCLEOTIDE SEQUENCE [LARGE SCALE GENOMIC DNA]</scope>
    <source>
        <strain evidence="2">A3/5</strain>
    </source>
</reference>
<dbReference type="AlphaFoldDB" id="A0A2L2SZT8"/>
<protein>
    <submittedName>
        <fullName evidence="1">Uncharacterized protein</fullName>
    </submittedName>
</protein>
<accession>A0A2L2SZT8</accession>
<evidence type="ECO:0000313" key="2">
    <source>
        <dbReference type="Proteomes" id="UP000245910"/>
    </source>
</evidence>